<dbReference type="EMBL" id="NJHN03000123">
    <property type="protein sequence ID" value="KAH9413182.1"/>
    <property type="molecule type" value="Genomic_DNA"/>
</dbReference>
<keyword evidence="1" id="KW-1133">Transmembrane helix</keyword>
<sequence length="64" mass="7171">MFSLGFILMINYMAMIIIVLICVCSHMSPEYTDSVGMLSTGKKTIINHRMSSQIIDLHAVFICS</sequence>
<proteinExistence type="predicted"/>
<reference evidence="2 3" key="1">
    <citation type="journal article" date="2018" name="J. Allergy Clin. Immunol.">
        <title>High-quality assembly of Dermatophagoides pteronyssinus genome and transcriptome reveals a wide range of novel allergens.</title>
        <authorList>
            <person name="Liu X.Y."/>
            <person name="Yang K.Y."/>
            <person name="Wang M.Q."/>
            <person name="Kwok J.S."/>
            <person name="Zeng X."/>
            <person name="Yang Z."/>
            <person name="Xiao X.J."/>
            <person name="Lau C.P."/>
            <person name="Li Y."/>
            <person name="Huang Z.M."/>
            <person name="Ba J.G."/>
            <person name="Yim A.K."/>
            <person name="Ouyang C.Y."/>
            <person name="Ngai S.M."/>
            <person name="Chan T.F."/>
            <person name="Leung E.L."/>
            <person name="Liu L."/>
            <person name="Liu Z.G."/>
            <person name="Tsui S.K."/>
        </authorList>
    </citation>
    <scope>NUCLEOTIDE SEQUENCE [LARGE SCALE GENOMIC DNA]</scope>
    <source>
        <strain evidence="2">Derp</strain>
    </source>
</reference>
<keyword evidence="1" id="KW-0812">Transmembrane</keyword>
<protein>
    <submittedName>
        <fullName evidence="2">Uncharacterized protein</fullName>
    </submittedName>
</protein>
<dbReference type="Proteomes" id="UP000887458">
    <property type="component" value="Unassembled WGS sequence"/>
</dbReference>
<reference evidence="2 3" key="2">
    <citation type="journal article" date="2022" name="Mol. Biol. Evol.">
        <title>Comparative Genomics Reveals Insights into the Divergent Evolution of Astigmatic Mites and Household Pest Adaptations.</title>
        <authorList>
            <person name="Xiong Q."/>
            <person name="Wan A.T."/>
            <person name="Liu X."/>
            <person name="Fung C.S."/>
            <person name="Xiao X."/>
            <person name="Malainual N."/>
            <person name="Hou J."/>
            <person name="Wang L."/>
            <person name="Wang M."/>
            <person name="Yang K.Y."/>
            <person name="Cui Y."/>
            <person name="Leung E.L."/>
            <person name="Nong W."/>
            <person name="Shin S.K."/>
            <person name="Au S.W."/>
            <person name="Jeong K.Y."/>
            <person name="Chew F.T."/>
            <person name="Hui J.H."/>
            <person name="Leung T.F."/>
            <person name="Tungtrongchitr A."/>
            <person name="Zhong N."/>
            <person name="Liu Z."/>
            <person name="Tsui S.K."/>
        </authorList>
    </citation>
    <scope>NUCLEOTIDE SEQUENCE [LARGE SCALE GENOMIC DNA]</scope>
    <source>
        <strain evidence="2">Derp</strain>
    </source>
</reference>
<organism evidence="2 3">
    <name type="scientific">Dermatophagoides pteronyssinus</name>
    <name type="common">European house dust mite</name>
    <dbReference type="NCBI Taxonomy" id="6956"/>
    <lineage>
        <taxon>Eukaryota</taxon>
        <taxon>Metazoa</taxon>
        <taxon>Ecdysozoa</taxon>
        <taxon>Arthropoda</taxon>
        <taxon>Chelicerata</taxon>
        <taxon>Arachnida</taxon>
        <taxon>Acari</taxon>
        <taxon>Acariformes</taxon>
        <taxon>Sarcoptiformes</taxon>
        <taxon>Astigmata</taxon>
        <taxon>Psoroptidia</taxon>
        <taxon>Analgoidea</taxon>
        <taxon>Pyroglyphidae</taxon>
        <taxon>Dermatophagoidinae</taxon>
        <taxon>Dermatophagoides</taxon>
    </lineage>
</organism>
<gene>
    <name evidence="2" type="ORF">DERP_006868</name>
</gene>
<accession>A0ABQ8IS86</accession>
<feature type="transmembrane region" description="Helical" evidence="1">
    <location>
        <begin position="6"/>
        <end position="24"/>
    </location>
</feature>
<keyword evidence="3" id="KW-1185">Reference proteome</keyword>
<evidence type="ECO:0000313" key="2">
    <source>
        <dbReference type="EMBL" id="KAH9413182.1"/>
    </source>
</evidence>
<keyword evidence="1" id="KW-0472">Membrane</keyword>
<evidence type="ECO:0000256" key="1">
    <source>
        <dbReference type="SAM" id="Phobius"/>
    </source>
</evidence>
<evidence type="ECO:0000313" key="3">
    <source>
        <dbReference type="Proteomes" id="UP000887458"/>
    </source>
</evidence>
<name>A0ABQ8IS86_DERPT</name>
<comment type="caution">
    <text evidence="2">The sequence shown here is derived from an EMBL/GenBank/DDBJ whole genome shotgun (WGS) entry which is preliminary data.</text>
</comment>